<feature type="compositionally biased region" description="Polar residues" evidence="1">
    <location>
        <begin position="73"/>
        <end position="88"/>
    </location>
</feature>
<evidence type="ECO:0000256" key="1">
    <source>
        <dbReference type="SAM" id="MobiDB-lite"/>
    </source>
</evidence>
<feature type="compositionally biased region" description="Low complexity" evidence="1">
    <location>
        <begin position="1"/>
        <end position="12"/>
    </location>
</feature>
<name>V2WLW0_MONRO</name>
<evidence type="ECO:0000313" key="2">
    <source>
        <dbReference type="EMBL" id="ESK81536.1"/>
    </source>
</evidence>
<evidence type="ECO:0000313" key="3">
    <source>
        <dbReference type="Proteomes" id="UP000017559"/>
    </source>
</evidence>
<dbReference type="AlphaFoldDB" id="V2WLW0"/>
<dbReference type="Proteomes" id="UP000017559">
    <property type="component" value="Unassembled WGS sequence"/>
</dbReference>
<keyword evidence="3" id="KW-1185">Reference proteome</keyword>
<reference evidence="2 3" key="1">
    <citation type="journal article" date="2014" name="BMC Genomics">
        <title>Genome and secretome analysis of the hemibiotrophic fungal pathogen, Moniliophthora roreri, which causes frosty pod rot disease of cacao: mechanisms of the biotrophic and necrotrophic phases.</title>
        <authorList>
            <person name="Meinhardt L.W."/>
            <person name="Costa G.G.L."/>
            <person name="Thomazella D.P.T."/>
            <person name="Teixeira P.J.P.L."/>
            <person name="Carazzolle M.F."/>
            <person name="Schuster S.C."/>
            <person name="Carlson J.E."/>
            <person name="Guiltinan M.J."/>
            <person name="Mieczkowski P."/>
            <person name="Farmer A."/>
            <person name="Ramaraj T."/>
            <person name="Crozier J."/>
            <person name="Davis R.E."/>
            <person name="Shao J."/>
            <person name="Melnick R.L."/>
            <person name="Pereira G.A.G."/>
            <person name="Bailey B.A."/>
        </authorList>
    </citation>
    <scope>NUCLEOTIDE SEQUENCE [LARGE SCALE GENOMIC DNA]</scope>
    <source>
        <strain evidence="2 3">MCA 2997</strain>
    </source>
</reference>
<sequence length="130" mass="13787">MLSSSSKCTSGKTKSKPQPTASSSSQVTIKTEPSLSKHKVPDTSLPQSSDPKGKKHAIDPPSDEEEKDGAGNMNINELDPSQPSTTKPIQDLNLKEIVGGVGQDCPAKENTWTVLCLLQALGQTKAMEVL</sequence>
<dbReference type="OrthoDB" id="3119531at2759"/>
<proteinExistence type="predicted"/>
<protein>
    <submittedName>
        <fullName evidence="2">Uncharacterized protein</fullName>
    </submittedName>
</protein>
<feature type="region of interest" description="Disordered" evidence="1">
    <location>
        <begin position="1"/>
        <end position="90"/>
    </location>
</feature>
<comment type="caution">
    <text evidence="2">The sequence shown here is derived from an EMBL/GenBank/DDBJ whole genome shotgun (WGS) entry which is preliminary data.</text>
</comment>
<feature type="compositionally biased region" description="Polar residues" evidence="1">
    <location>
        <begin position="17"/>
        <end position="34"/>
    </location>
</feature>
<dbReference type="KEGG" id="mrr:Moror_15657"/>
<dbReference type="EMBL" id="AWSO01002394">
    <property type="protein sequence ID" value="ESK81536.1"/>
    <property type="molecule type" value="Genomic_DNA"/>
</dbReference>
<gene>
    <name evidence="2" type="ORF">Moror_15657</name>
</gene>
<organism evidence="2 3">
    <name type="scientific">Moniliophthora roreri (strain MCA 2997)</name>
    <name type="common">Cocoa frosty pod rot fungus</name>
    <name type="synonym">Crinipellis roreri</name>
    <dbReference type="NCBI Taxonomy" id="1381753"/>
    <lineage>
        <taxon>Eukaryota</taxon>
        <taxon>Fungi</taxon>
        <taxon>Dikarya</taxon>
        <taxon>Basidiomycota</taxon>
        <taxon>Agaricomycotina</taxon>
        <taxon>Agaricomycetes</taxon>
        <taxon>Agaricomycetidae</taxon>
        <taxon>Agaricales</taxon>
        <taxon>Marasmiineae</taxon>
        <taxon>Marasmiaceae</taxon>
        <taxon>Moniliophthora</taxon>
    </lineage>
</organism>
<dbReference type="HOGENOM" id="CLU_159460_0_0_1"/>
<accession>V2WLW0</accession>